<keyword evidence="5" id="KW-0963">Cytoplasm</keyword>
<dbReference type="GO" id="GO:0070628">
    <property type="term" value="F:proteasome binding"/>
    <property type="evidence" value="ECO:0007669"/>
    <property type="project" value="InterPro"/>
</dbReference>
<evidence type="ECO:0000256" key="11">
    <source>
        <dbReference type="SAM" id="MobiDB-lite"/>
    </source>
</evidence>
<dbReference type="GO" id="GO:0043161">
    <property type="term" value="P:proteasome-mediated ubiquitin-dependent protein catabolic process"/>
    <property type="evidence" value="ECO:0007669"/>
    <property type="project" value="InterPro"/>
</dbReference>
<evidence type="ECO:0000313" key="14">
    <source>
        <dbReference type="EMBL" id="KAF6229056.1"/>
    </source>
</evidence>
<feature type="domain" description="PI31 proteasome regulator C-terminal" evidence="12">
    <location>
        <begin position="280"/>
        <end position="343"/>
    </location>
</feature>
<evidence type="ECO:0000256" key="1">
    <source>
        <dbReference type="ARBA" id="ARBA00004240"/>
    </source>
</evidence>
<comment type="function">
    <text evidence="10">Plays an important role in control of proteasome function. Inhibits the hydrolysis of protein and peptide substrates by the 20S proteasome. Also inhibits the activation of the proteasome by the proteasome regulatory proteins PA700 and PA28.</text>
</comment>
<dbReference type="PANTHER" id="PTHR13266:SF1">
    <property type="entry name" value="PROTEASOME INHIBITOR PI31 SUBUNIT"/>
    <property type="match status" value="1"/>
</dbReference>
<proteinExistence type="inferred from homology"/>
<protein>
    <recommendedName>
        <fullName evidence="16">Proteasome inhibitor PI31 subunit</fullName>
    </recommendedName>
</protein>
<dbReference type="Pfam" id="PF08577">
    <property type="entry name" value="PI31_Prot_C"/>
    <property type="match status" value="1"/>
</dbReference>
<keyword evidence="6" id="KW-0597">Phosphoprotein</keyword>
<accession>A0A8H6FIC3</accession>
<dbReference type="RefSeq" id="XP_037156698.1">
    <property type="nucleotide sequence ID" value="XM_037298063.1"/>
</dbReference>
<dbReference type="GeneID" id="59335570"/>
<evidence type="ECO:0000256" key="6">
    <source>
        <dbReference type="ARBA" id="ARBA00022553"/>
    </source>
</evidence>
<keyword evidence="4" id="KW-0488">Methylation</keyword>
<feature type="region of interest" description="Disordered" evidence="11">
    <location>
        <begin position="334"/>
        <end position="383"/>
    </location>
</feature>
<evidence type="ECO:0000256" key="8">
    <source>
        <dbReference type="ARBA" id="ARBA00022942"/>
    </source>
</evidence>
<keyword evidence="8" id="KW-0647">Proteasome</keyword>
<evidence type="ECO:0000256" key="7">
    <source>
        <dbReference type="ARBA" id="ARBA00022824"/>
    </source>
</evidence>
<evidence type="ECO:0000259" key="12">
    <source>
        <dbReference type="Pfam" id="PF08577"/>
    </source>
</evidence>
<evidence type="ECO:0000256" key="5">
    <source>
        <dbReference type="ARBA" id="ARBA00022490"/>
    </source>
</evidence>
<dbReference type="GO" id="GO:0004866">
    <property type="term" value="F:endopeptidase inhibitor activity"/>
    <property type="evidence" value="ECO:0007669"/>
    <property type="project" value="InterPro"/>
</dbReference>
<dbReference type="InterPro" id="IPR013886">
    <property type="entry name" value="PI31_Prot_C"/>
</dbReference>
<name>A0A8H6FIC3_9LECA</name>
<feature type="compositionally biased region" description="Basic and acidic residues" evidence="11">
    <location>
        <begin position="187"/>
        <end position="204"/>
    </location>
</feature>
<comment type="subcellular location">
    <subcellularLocation>
        <location evidence="2">Cytoplasm</location>
    </subcellularLocation>
    <subcellularLocation>
        <location evidence="1">Endoplasmic reticulum</location>
    </subcellularLocation>
</comment>
<keyword evidence="9" id="KW-0007">Acetylation</keyword>
<gene>
    <name evidence="14" type="ORF">HO133_007170</name>
</gene>
<sequence>MSINTGNVFSAMNLSEYMYQSLPKESSPQLKNPYDAIALLSHACMLAVGFRLVGLGEDHKIEAAIDLPDAQPLPQQWNSSTSDDYAFRYAHSQSALQYLLKVGRLGSKAVINCLAIGDDKVRTFDLKPKEFLTESSFPFTMPSSEGANEAALSIRKNFVSAGRITDAASLLKIHILQKVAPGLQKEGYEDSAHAASQNREENGARRPGTGQETAGAPAHDPLREDRLPPLAQPRPYNDPLAAEPRRPYPAGDFPPPGFEDEYEVNRPRGGIGGERRPLNIGERDLYPPGLGPHDPLRGGGFGPGGGGMHPTFDDPLFGGRAGGGAGGYNAQVPPGARYDPIGPGDGPPQGRGGPRFPGGGGGGGFGAGAPPNPFGGFGGNDFI</sequence>
<comment type="caution">
    <text evidence="14">The sequence shown here is derived from an EMBL/GenBank/DDBJ whole genome shotgun (WGS) entry which is preliminary data.</text>
</comment>
<evidence type="ECO:0000256" key="9">
    <source>
        <dbReference type="ARBA" id="ARBA00022990"/>
    </source>
</evidence>
<evidence type="ECO:0000256" key="2">
    <source>
        <dbReference type="ARBA" id="ARBA00004496"/>
    </source>
</evidence>
<dbReference type="AlphaFoldDB" id="A0A8H6FIC3"/>
<evidence type="ECO:0000256" key="10">
    <source>
        <dbReference type="ARBA" id="ARBA00024805"/>
    </source>
</evidence>
<evidence type="ECO:0008006" key="16">
    <source>
        <dbReference type="Google" id="ProtNLM"/>
    </source>
</evidence>
<dbReference type="GO" id="GO:0000502">
    <property type="term" value="C:proteasome complex"/>
    <property type="evidence" value="ECO:0007669"/>
    <property type="project" value="UniProtKB-KW"/>
</dbReference>
<evidence type="ECO:0000256" key="3">
    <source>
        <dbReference type="ARBA" id="ARBA00006405"/>
    </source>
</evidence>
<reference evidence="14 15" key="1">
    <citation type="journal article" date="2020" name="Genomics">
        <title>Complete, high-quality genomes from long-read metagenomic sequencing of two wolf lichen thalli reveals enigmatic genome architecture.</title>
        <authorList>
            <person name="McKenzie S.K."/>
            <person name="Walston R.F."/>
            <person name="Allen J.L."/>
        </authorList>
    </citation>
    <scope>NUCLEOTIDE SEQUENCE [LARGE SCALE GENOMIC DNA]</scope>
    <source>
        <strain evidence="14">WasteWater1</strain>
    </source>
</reference>
<dbReference type="Proteomes" id="UP000593566">
    <property type="component" value="Unassembled WGS sequence"/>
</dbReference>
<evidence type="ECO:0000259" key="13">
    <source>
        <dbReference type="Pfam" id="PF11566"/>
    </source>
</evidence>
<feature type="domain" description="PI31 proteasome regulator N-terminal" evidence="13">
    <location>
        <begin position="27"/>
        <end position="186"/>
    </location>
</feature>
<dbReference type="Gene3D" id="3.40.1000.30">
    <property type="match status" value="1"/>
</dbReference>
<dbReference type="GO" id="GO:0005783">
    <property type="term" value="C:endoplasmic reticulum"/>
    <property type="evidence" value="ECO:0007669"/>
    <property type="project" value="UniProtKB-SubCell"/>
</dbReference>
<comment type="similarity">
    <text evidence="3">Belongs to the proteasome inhibitor PI31 family.</text>
</comment>
<dbReference type="InterPro" id="IPR021625">
    <property type="entry name" value="PI31_Prot_N"/>
</dbReference>
<keyword evidence="7" id="KW-0256">Endoplasmic reticulum</keyword>
<dbReference type="EMBL" id="JACCJB010000003">
    <property type="protein sequence ID" value="KAF6229056.1"/>
    <property type="molecule type" value="Genomic_DNA"/>
</dbReference>
<dbReference type="Pfam" id="PF11566">
    <property type="entry name" value="PI31_Prot_N"/>
    <property type="match status" value="1"/>
</dbReference>
<evidence type="ECO:0000313" key="15">
    <source>
        <dbReference type="Proteomes" id="UP000593566"/>
    </source>
</evidence>
<feature type="region of interest" description="Disordered" evidence="11">
    <location>
        <begin position="187"/>
        <end position="281"/>
    </location>
</feature>
<evidence type="ECO:0000256" key="4">
    <source>
        <dbReference type="ARBA" id="ARBA00022481"/>
    </source>
</evidence>
<dbReference type="PANTHER" id="PTHR13266">
    <property type="entry name" value="PROTEASOME INHIBITOR"/>
    <property type="match status" value="1"/>
</dbReference>
<organism evidence="14 15">
    <name type="scientific">Letharia lupina</name>
    <dbReference type="NCBI Taxonomy" id="560253"/>
    <lineage>
        <taxon>Eukaryota</taxon>
        <taxon>Fungi</taxon>
        <taxon>Dikarya</taxon>
        <taxon>Ascomycota</taxon>
        <taxon>Pezizomycotina</taxon>
        <taxon>Lecanoromycetes</taxon>
        <taxon>OSLEUM clade</taxon>
        <taxon>Lecanoromycetidae</taxon>
        <taxon>Lecanorales</taxon>
        <taxon>Lecanorineae</taxon>
        <taxon>Parmeliaceae</taxon>
        <taxon>Letharia</taxon>
    </lineage>
</organism>
<dbReference type="InterPro" id="IPR045128">
    <property type="entry name" value="PI31-like"/>
</dbReference>
<feature type="compositionally biased region" description="Gly residues" evidence="11">
    <location>
        <begin position="343"/>
        <end position="367"/>
    </location>
</feature>
<keyword evidence="15" id="KW-1185">Reference proteome</keyword>